<evidence type="ECO:0000256" key="2">
    <source>
        <dbReference type="ARBA" id="ARBA00022448"/>
    </source>
</evidence>
<keyword evidence="4 7" id="KW-0812">Transmembrane</keyword>
<dbReference type="Pfam" id="PF07660">
    <property type="entry name" value="STN"/>
    <property type="match status" value="1"/>
</dbReference>
<proteinExistence type="inferred from homology"/>
<dbReference type="InterPro" id="IPR023996">
    <property type="entry name" value="TonB-dep_OMP_SusC/RagA"/>
</dbReference>
<gene>
    <name evidence="9" type="ORF">GGR14_001046</name>
</gene>
<dbReference type="PROSITE" id="PS52016">
    <property type="entry name" value="TONB_DEPENDENT_REC_3"/>
    <property type="match status" value="1"/>
</dbReference>
<evidence type="ECO:0000256" key="1">
    <source>
        <dbReference type="ARBA" id="ARBA00004571"/>
    </source>
</evidence>
<evidence type="ECO:0000313" key="10">
    <source>
        <dbReference type="Proteomes" id="UP000546007"/>
    </source>
</evidence>
<protein>
    <submittedName>
        <fullName evidence="9">TonB-linked SusC/RagA family outer membrane protein</fullName>
    </submittedName>
</protein>
<evidence type="ECO:0000256" key="3">
    <source>
        <dbReference type="ARBA" id="ARBA00022452"/>
    </source>
</evidence>
<keyword evidence="3 7" id="KW-1134">Transmembrane beta strand</keyword>
<comment type="similarity">
    <text evidence="7">Belongs to the TonB-dependent receptor family.</text>
</comment>
<evidence type="ECO:0000259" key="8">
    <source>
        <dbReference type="SMART" id="SM00965"/>
    </source>
</evidence>
<evidence type="ECO:0000256" key="6">
    <source>
        <dbReference type="ARBA" id="ARBA00023237"/>
    </source>
</evidence>
<comment type="subcellular location">
    <subcellularLocation>
        <location evidence="1 7">Cell outer membrane</location>
        <topology evidence="1 7">Multi-pass membrane protein</topology>
    </subcellularLocation>
</comment>
<sequence>MKKIRTSGFFRRAHGNFLLMMRLTMLCLLMTFVSFTATALGQRTTIKLDNVELQVAFNEIKQKMGYTFVYNDQVVKNVGKISVNVTSSDIRQILAKCLEGTSLDFYIEDNIVVIKAKTEQSVRETEKKPVTVKGKVVDEKRQALPGVTVLIKGTTLGVTTGVEGDFSIVVTDTTNAELVFSFIGMVSQTIPYKSIPKGEWTIVLKDDVQEMDEVVVTGIYSRKKESFTGSSTTYTAKELKTIGNTNVLQSLKTMDPSFAIMENNQFGSDPNRLPDINVRGKTSVIGLTQEYEIDPNQPLFILDGFETTLQTISDLSMDRVQNITVLKDAAATAIYGSKAANGVVVVETKAPAPGTLRLSYSGNMNLSFADLSDYNLMNSSEKLEFERLAGYYGDLDENGEVESESKQRLYYQRLAEVTRGVDTYWMSEPLRFAVSHSHNLFAEGGDDRMRYGLGFSYNKTQGVMKGSDRDVINGNVQLLYRYKTLSFKNYLNLDYTMSSREKVAFSKFSQSNPYHRKKNEFGVVEQVLEQYWDSDSDSPTYLKDLNTYNPLFDMNQGSFDETTSFGFRNNFEIDWQVMDGLRAKGRFSISKSSAQGEIFKSPKSSDFAEAASTERGSYRETREENLSYDGDFNVTYAKLFNEVHMVNAVGGIRLASSKLQTSGYETIGFIDDRYSNPSFSTGYPSGAKPSYSTSEKRSVSYYLNAGYAYDDRYLLDVNLRSDGSSVFGLSQQFTTTWAVGIGWNVHKERFFQNQNWLNYLKLRFSVGNPGNQNFDAYISMNVYKYATDFPNPFGVSAIVSTWGNNNLDWQKTIDQNYGIDLAFLNNHLKITVDYFFKNTDPLLVYVQTPTSTGTSTVPMNLGKQVSQGVTATLNYMILQREGISWNFNFNARHITYEYRNIGNALDKFNSDNRSSNLVRYYDGGSPSDLWAVRSAGIDPASGREIFIKKDGTQTFVHDYADEVVVGNSDPKVEGVIGTSFYYKGFTASVNLRYRLGGQIFLSTLYNKVENISQNALQYNQDKRALYDRWQKPGDVSKYKAISLTEKTPMSSRFVADENTLSGESISLGYETQARWLHHIGASSMTIRGYMNDIFRISTVKNERGLDYPFARTVAFSLGLTF</sequence>
<accession>A0A7W6HVS1</accession>
<keyword evidence="2 7" id="KW-0813">Transport</keyword>
<dbReference type="SMART" id="SM00965">
    <property type="entry name" value="STN"/>
    <property type="match status" value="1"/>
</dbReference>
<dbReference type="SUPFAM" id="SSF49464">
    <property type="entry name" value="Carboxypeptidase regulatory domain-like"/>
    <property type="match status" value="1"/>
</dbReference>
<keyword evidence="5 7" id="KW-0472">Membrane</keyword>
<dbReference type="RefSeq" id="WP_164719550.1">
    <property type="nucleotide sequence ID" value="NZ_AP028155.1"/>
</dbReference>
<dbReference type="InterPro" id="IPR023997">
    <property type="entry name" value="TonB-dep_OMP_SusC/RagA_CS"/>
</dbReference>
<dbReference type="InterPro" id="IPR039426">
    <property type="entry name" value="TonB-dep_rcpt-like"/>
</dbReference>
<reference evidence="9 10" key="1">
    <citation type="submission" date="2020-08" db="EMBL/GenBank/DDBJ databases">
        <title>Genomic Encyclopedia of Type Strains, Phase IV (KMG-IV): sequencing the most valuable type-strain genomes for metagenomic binning, comparative biology and taxonomic classification.</title>
        <authorList>
            <person name="Goeker M."/>
        </authorList>
    </citation>
    <scope>NUCLEOTIDE SEQUENCE [LARGE SCALE GENOMIC DNA]</scope>
    <source>
        <strain evidence="9 10">DSM 105721</strain>
    </source>
</reference>
<name>A0A7W6HVS1_9BACT</name>
<dbReference type="InterPro" id="IPR011662">
    <property type="entry name" value="Secretin/TonB_short_N"/>
</dbReference>
<dbReference type="InterPro" id="IPR012910">
    <property type="entry name" value="Plug_dom"/>
</dbReference>
<dbReference type="NCBIfam" id="TIGR04056">
    <property type="entry name" value="OMP_RagA_SusC"/>
    <property type="match status" value="1"/>
</dbReference>
<dbReference type="Gene3D" id="2.40.170.20">
    <property type="entry name" value="TonB-dependent receptor, beta-barrel domain"/>
    <property type="match status" value="1"/>
</dbReference>
<dbReference type="Pfam" id="PF13715">
    <property type="entry name" value="CarbopepD_reg_2"/>
    <property type="match status" value="1"/>
</dbReference>
<dbReference type="GO" id="GO:0009279">
    <property type="term" value="C:cell outer membrane"/>
    <property type="evidence" value="ECO:0007669"/>
    <property type="project" value="UniProtKB-SubCell"/>
</dbReference>
<dbReference type="GeneID" id="93099506"/>
<keyword evidence="10" id="KW-1185">Reference proteome</keyword>
<feature type="domain" description="Secretin/TonB short N-terminal" evidence="8">
    <location>
        <begin position="66"/>
        <end position="117"/>
    </location>
</feature>
<evidence type="ECO:0000256" key="5">
    <source>
        <dbReference type="ARBA" id="ARBA00023136"/>
    </source>
</evidence>
<organism evidence="9 10">
    <name type="scientific">Butyricimonas faecihominis</name>
    <dbReference type="NCBI Taxonomy" id="1472416"/>
    <lineage>
        <taxon>Bacteria</taxon>
        <taxon>Pseudomonadati</taxon>
        <taxon>Bacteroidota</taxon>
        <taxon>Bacteroidia</taxon>
        <taxon>Bacteroidales</taxon>
        <taxon>Odoribacteraceae</taxon>
        <taxon>Butyricimonas</taxon>
    </lineage>
</organism>
<dbReference type="EMBL" id="JACIES010000002">
    <property type="protein sequence ID" value="MBB4025274.1"/>
    <property type="molecule type" value="Genomic_DNA"/>
</dbReference>
<dbReference type="NCBIfam" id="TIGR04057">
    <property type="entry name" value="SusC_RagA_signa"/>
    <property type="match status" value="1"/>
</dbReference>
<dbReference type="SUPFAM" id="SSF56935">
    <property type="entry name" value="Porins"/>
    <property type="match status" value="1"/>
</dbReference>
<dbReference type="InterPro" id="IPR037066">
    <property type="entry name" value="Plug_dom_sf"/>
</dbReference>
<dbReference type="Pfam" id="PF07715">
    <property type="entry name" value="Plug"/>
    <property type="match status" value="1"/>
</dbReference>
<dbReference type="InterPro" id="IPR008969">
    <property type="entry name" value="CarboxyPept-like_regulatory"/>
</dbReference>
<dbReference type="Proteomes" id="UP000546007">
    <property type="component" value="Unassembled WGS sequence"/>
</dbReference>
<comment type="caution">
    <text evidence="9">The sequence shown here is derived from an EMBL/GenBank/DDBJ whole genome shotgun (WGS) entry which is preliminary data.</text>
</comment>
<dbReference type="Gene3D" id="2.170.130.10">
    <property type="entry name" value="TonB-dependent receptor, plug domain"/>
    <property type="match status" value="1"/>
</dbReference>
<keyword evidence="6 7" id="KW-0998">Cell outer membrane</keyword>
<dbReference type="InterPro" id="IPR036942">
    <property type="entry name" value="Beta-barrel_TonB_sf"/>
</dbReference>
<dbReference type="Gene3D" id="2.60.40.1120">
    <property type="entry name" value="Carboxypeptidase-like, regulatory domain"/>
    <property type="match status" value="1"/>
</dbReference>
<evidence type="ECO:0000256" key="7">
    <source>
        <dbReference type="PROSITE-ProRule" id="PRU01360"/>
    </source>
</evidence>
<evidence type="ECO:0000313" key="9">
    <source>
        <dbReference type="EMBL" id="MBB4025274.1"/>
    </source>
</evidence>
<evidence type="ECO:0000256" key="4">
    <source>
        <dbReference type="ARBA" id="ARBA00022692"/>
    </source>
</evidence>
<dbReference type="AlphaFoldDB" id="A0A7W6HVS1"/>